<dbReference type="eggNOG" id="COG3806">
    <property type="taxonomic scope" value="Bacteria"/>
</dbReference>
<dbReference type="Proteomes" id="UP000029994">
    <property type="component" value="Unassembled WGS sequence"/>
</dbReference>
<keyword evidence="3" id="KW-1185">Reference proteome</keyword>
<dbReference type="CDD" id="cd20301">
    <property type="entry name" value="cupin_ChrR"/>
    <property type="match status" value="1"/>
</dbReference>
<proteinExistence type="predicted"/>
<accession>A0A099LNX2</accession>
<dbReference type="AlphaFoldDB" id="A0A099LNX2"/>
<evidence type="ECO:0000313" key="2">
    <source>
        <dbReference type="EMBL" id="KGK09037.1"/>
    </source>
</evidence>
<dbReference type="STRING" id="29495.EA26_17590"/>
<evidence type="ECO:0000259" key="1">
    <source>
        <dbReference type="Pfam" id="PF12973"/>
    </source>
</evidence>
<sequence>MSFHPDITMLQAYACGEVDAVTGLMVATHLETCPECQNAVAHMESAQAQNVFDPSSEPLAEIDFADMLEQVLDSQIRSDAREVYDRRFVTVKNRRFILPQTLSRYADLVADWRSYGGKVYSAPIDFGEEARVNLMYISEGVQIPQHTHKGLEATLVLHGSFSDEDGEYQAGDFLLRDASVKHSPRTKADADCLCLTVLTEPMVFTQGVARIFNMFGRGMYP</sequence>
<dbReference type="Pfam" id="PF12973">
    <property type="entry name" value="Cupin_7"/>
    <property type="match status" value="1"/>
</dbReference>
<protein>
    <submittedName>
        <fullName evidence="2">Transcriptional regulator</fullName>
    </submittedName>
</protein>
<gene>
    <name evidence="2" type="ORF">EA26_17590</name>
</gene>
<dbReference type="GeneID" id="43684892"/>
<organism evidence="2 3">
    <name type="scientific">Vibrio navarrensis</name>
    <dbReference type="NCBI Taxonomy" id="29495"/>
    <lineage>
        <taxon>Bacteria</taxon>
        <taxon>Pseudomonadati</taxon>
        <taxon>Pseudomonadota</taxon>
        <taxon>Gammaproteobacteria</taxon>
        <taxon>Vibrionales</taxon>
        <taxon>Vibrionaceae</taxon>
        <taxon>Vibrio</taxon>
    </lineage>
</organism>
<dbReference type="InterPro" id="IPR014710">
    <property type="entry name" value="RmlC-like_jellyroll"/>
</dbReference>
<dbReference type="SUPFAM" id="SSF51182">
    <property type="entry name" value="RmlC-like cupins"/>
    <property type="match status" value="1"/>
</dbReference>
<name>A0A099LNX2_9VIBR</name>
<dbReference type="InterPro" id="IPR025979">
    <property type="entry name" value="ChrR-like_cupin_dom"/>
</dbReference>
<dbReference type="InterPro" id="IPR011051">
    <property type="entry name" value="RmlC_Cupin_sf"/>
</dbReference>
<dbReference type="Gene3D" id="1.10.10.1320">
    <property type="entry name" value="Anti-sigma factor, zinc-finger domain"/>
    <property type="match status" value="1"/>
</dbReference>
<evidence type="ECO:0000313" key="3">
    <source>
        <dbReference type="Proteomes" id="UP000029994"/>
    </source>
</evidence>
<dbReference type="InterPro" id="IPR012807">
    <property type="entry name" value="Anti-sigma_ChrR"/>
</dbReference>
<dbReference type="EMBL" id="JMCG01000002">
    <property type="protein sequence ID" value="KGK09037.1"/>
    <property type="molecule type" value="Genomic_DNA"/>
</dbReference>
<reference evidence="2 3" key="1">
    <citation type="submission" date="2014-04" db="EMBL/GenBank/DDBJ databases">
        <title>Genome sequencing of Vibrio navarrensis strains.</title>
        <authorList>
            <person name="Gladney L.M."/>
            <person name="Katz L.S."/>
            <person name="Marino-Ramirez L."/>
            <person name="Jordan I.K."/>
        </authorList>
    </citation>
    <scope>NUCLEOTIDE SEQUENCE [LARGE SCALE GENOMIC DNA]</scope>
    <source>
        <strain evidence="2 3">ATCC 51183</strain>
    </source>
</reference>
<dbReference type="NCBIfam" id="TIGR02451">
    <property type="entry name" value="anti_sig_ChrR"/>
    <property type="match status" value="1"/>
</dbReference>
<dbReference type="InterPro" id="IPR041916">
    <property type="entry name" value="Anti_sigma_zinc_sf"/>
</dbReference>
<dbReference type="RefSeq" id="WP_039430330.1">
    <property type="nucleotide sequence ID" value="NZ_CP061845.1"/>
</dbReference>
<comment type="caution">
    <text evidence="2">The sequence shown here is derived from an EMBL/GenBank/DDBJ whole genome shotgun (WGS) entry which is preliminary data.</text>
</comment>
<feature type="domain" description="ChrR-like cupin" evidence="1">
    <location>
        <begin position="131"/>
        <end position="197"/>
    </location>
</feature>
<dbReference type="Gene3D" id="2.60.120.10">
    <property type="entry name" value="Jelly Rolls"/>
    <property type="match status" value="1"/>
</dbReference>